<name>A0A1W6ZZR8_9HYPH</name>
<dbReference type="SMART" id="SM00327">
    <property type="entry name" value="VWA"/>
    <property type="match status" value="1"/>
</dbReference>
<proteinExistence type="predicted"/>
<keyword evidence="2" id="KW-1185">Reference proteome</keyword>
<dbReference type="InterPro" id="IPR002035">
    <property type="entry name" value="VWF_A"/>
</dbReference>
<protein>
    <submittedName>
        <fullName evidence="1">Marine proteobacterial sortase target protein</fullName>
    </submittedName>
</protein>
<evidence type="ECO:0000313" key="2">
    <source>
        <dbReference type="Proteomes" id="UP000194137"/>
    </source>
</evidence>
<evidence type="ECO:0000313" key="1">
    <source>
        <dbReference type="EMBL" id="ARQ02823.1"/>
    </source>
</evidence>
<accession>A0A1W6ZZR8</accession>
<dbReference type="InterPro" id="IPR022440">
    <property type="entry name" value="CHP03788"/>
</dbReference>
<dbReference type="STRING" id="1235591.CAK95_07785"/>
<dbReference type="InterPro" id="IPR013694">
    <property type="entry name" value="VIT"/>
</dbReference>
<dbReference type="Pfam" id="PF08487">
    <property type="entry name" value="VIT"/>
    <property type="match status" value="1"/>
</dbReference>
<reference evidence="1 2" key="1">
    <citation type="submission" date="2017-05" db="EMBL/GenBank/DDBJ databases">
        <title>Full genome sequence of Pseudorhodoplanes sinuspersici.</title>
        <authorList>
            <person name="Dastgheib S.M.M."/>
            <person name="Shavandi M."/>
            <person name="Tirandaz H."/>
        </authorList>
    </citation>
    <scope>NUCLEOTIDE SEQUENCE [LARGE SCALE GENOMIC DNA]</scope>
    <source>
        <strain evidence="1 2">RIPI110</strain>
    </source>
</reference>
<dbReference type="Pfam" id="PF13768">
    <property type="entry name" value="VWA_3"/>
    <property type="match status" value="1"/>
</dbReference>
<dbReference type="SUPFAM" id="SSF53300">
    <property type="entry name" value="vWA-like"/>
    <property type="match status" value="1"/>
</dbReference>
<dbReference type="PANTHER" id="PTHR45737">
    <property type="entry name" value="VON WILLEBRAND FACTOR A DOMAIN-CONTAINING PROTEIN 5A"/>
    <property type="match status" value="1"/>
</dbReference>
<dbReference type="AlphaFoldDB" id="A0A1W6ZZR8"/>
<dbReference type="Proteomes" id="UP000194137">
    <property type="component" value="Chromosome"/>
</dbReference>
<dbReference type="NCBIfam" id="TIGR03788">
    <property type="entry name" value="marine_srt_targ"/>
    <property type="match status" value="1"/>
</dbReference>
<dbReference type="SMART" id="SM00609">
    <property type="entry name" value="VIT"/>
    <property type="match status" value="1"/>
</dbReference>
<gene>
    <name evidence="1" type="ORF">CAK95_07785</name>
</gene>
<dbReference type="CDD" id="cd01461">
    <property type="entry name" value="vWA_interalpha_trypsin_inhibitor"/>
    <property type="match status" value="1"/>
</dbReference>
<dbReference type="Gene3D" id="3.40.50.410">
    <property type="entry name" value="von Willebrand factor, type A domain"/>
    <property type="match status" value="1"/>
</dbReference>
<sequence>MGATEITSTIRINHSSLDELQPRESRARVRVWQVGTTKILTAIVLAIAAFFMSFHATARAESQLWPNQMKSGSLLLRNGNEYVEAPRLGADYDLTVSGPTIRGRVTQIFHNNTQNWVEAVYVYPLAEDGAVDTLKMVIGERIVVGEIKERQTARAIYEQAKASGYKASLIEQERPNIFTNSVANIGPGETVLVQIEYQQPVKQSAGTFSLRIPLVVAPRYNPAPVAQTVDFKTDGNGWGASNDPVPDRDRITSPVLDPREHGPVNPVQITVRLQAGFPLADVKSHHHQISTENVSADTQVIKLVEGPVPADRDFELTWTSAAQRAPSVGLFRERVGDDDYLLAFVTPPSLEQTQEQRAREAIFVIDNSGSMGGTSMVQAKASLIHALDRLKPADRFNVIRFDNTYDVLFPDSVAANAENVARAKSFVSALEARGGTEMVPAMKAALTDARATESNLLRQVVFLTDGAIGNDQQLLDTLAAMRGRSRVFMVGIGSAPNSFLMNRAAEIGRGTFTHIGSVDQVEQRMRALFEKLESPAVTNLAVSFSDAKADITPAVAPDLYRGEPLVMAAKLSALAGNLEIKGRIGDRPWSITLPLTNAAEGKGLSKLWARRKIADAEVARTLRQATPEETDKIITALGLDHQLVTRLTSLVAVDKTPSRPEGVRLVKADLPLNLPAGWDFDKVFGEKLQLQRKDDRAEPNAPSQDTPATPQRDAATITSNMKVAAARNMQAAPIVVARAVNNSVMLPRTATDAQLRMMIGFALVALSLIVLLITRMKGRLVS</sequence>
<dbReference type="PROSITE" id="PS50234">
    <property type="entry name" value="VWFA"/>
    <property type="match status" value="1"/>
</dbReference>
<dbReference type="PANTHER" id="PTHR45737:SF6">
    <property type="entry name" value="VON WILLEBRAND FACTOR A DOMAIN-CONTAINING PROTEIN 5A"/>
    <property type="match status" value="1"/>
</dbReference>
<dbReference type="PROSITE" id="PS51468">
    <property type="entry name" value="VIT"/>
    <property type="match status" value="1"/>
</dbReference>
<organism evidence="1 2">
    <name type="scientific">Pseudorhodoplanes sinuspersici</name>
    <dbReference type="NCBI Taxonomy" id="1235591"/>
    <lineage>
        <taxon>Bacteria</taxon>
        <taxon>Pseudomonadati</taxon>
        <taxon>Pseudomonadota</taxon>
        <taxon>Alphaproteobacteria</taxon>
        <taxon>Hyphomicrobiales</taxon>
        <taxon>Pseudorhodoplanes</taxon>
    </lineage>
</organism>
<dbReference type="KEGG" id="psin:CAK95_07785"/>
<dbReference type="InterPro" id="IPR036465">
    <property type="entry name" value="vWFA_dom_sf"/>
</dbReference>
<dbReference type="EMBL" id="CP021112">
    <property type="protein sequence ID" value="ARQ02823.1"/>
    <property type="molecule type" value="Genomic_DNA"/>
</dbReference>